<organism evidence="6 7">
    <name type="scientific">Nonomuraea longicatena</name>
    <dbReference type="NCBI Taxonomy" id="83682"/>
    <lineage>
        <taxon>Bacteria</taxon>
        <taxon>Bacillati</taxon>
        <taxon>Actinomycetota</taxon>
        <taxon>Actinomycetes</taxon>
        <taxon>Streptosporangiales</taxon>
        <taxon>Streptosporangiaceae</taxon>
        <taxon>Nonomuraea</taxon>
    </lineage>
</organism>
<dbReference type="EC" id="3.1.1.-" evidence="3"/>
<dbReference type="InterPro" id="IPR050309">
    <property type="entry name" value="Type-B_Carboxylest/Lipase"/>
</dbReference>
<dbReference type="PROSITE" id="PS00122">
    <property type="entry name" value="CARBOXYLESTERASE_B_1"/>
    <property type="match status" value="1"/>
</dbReference>
<dbReference type="SUPFAM" id="SSF53474">
    <property type="entry name" value="alpha/beta-Hydrolases"/>
    <property type="match status" value="1"/>
</dbReference>
<feature type="signal peptide" evidence="3">
    <location>
        <begin position="1"/>
        <end position="25"/>
    </location>
</feature>
<evidence type="ECO:0000256" key="1">
    <source>
        <dbReference type="ARBA" id="ARBA00005964"/>
    </source>
</evidence>
<evidence type="ECO:0000256" key="3">
    <source>
        <dbReference type="RuleBase" id="RU361235"/>
    </source>
</evidence>
<dbReference type="Proteomes" id="UP001501578">
    <property type="component" value="Unassembled WGS sequence"/>
</dbReference>
<keyword evidence="7" id="KW-1185">Reference proteome</keyword>
<sequence length="537" mass="56102">MTIKRILCGAAGVAAVLLPAAPALAGTVAPALAGTVGGTVAGAGGSIVRTDAGLVRGTVQKERRVFRGIPYAAPPVGQLRWRSPKPPATWKGVRAATRPGPACAQAPNPLAGLPGSEAEDCLFLDVTTPRERGRPRPVMVYLHGGGFVSGAGHDYDASRLVAGGDVVVVTVGYRLGVFGFLAHPGEPGAGAFGLEDQQAALKWVRRNASAFGGDPRNVTLFGESAGALSTCAHLTSPGAAGLFHRAIMQSGTCGARWPKNSLGPGSPALDLWAPPEEAAQLASAYAAQLGCDSLACLRGLPTGRLLGGQLAPLVSRPTYGNPVLPAHPATALTKGRFHRVPVMNGHTRDEHRLLTSWGYTPPITADRYRELVADTFAAYAPRVAARYPLGEHASPSEAWSAIMTDVSWACPAQADNRLLSARTRVYTFDFADRTAPWTGAKPPFPLGAYHGSELPYLFPDPAARLTPAQERLAAAMIGYWTRFARTGSPDGGGLPRWAPHPAGQSLDADGPRPADLAARHSCDLFPGGYSASARPDR</sequence>
<evidence type="ECO:0000259" key="5">
    <source>
        <dbReference type="Pfam" id="PF00135"/>
    </source>
</evidence>
<evidence type="ECO:0000313" key="7">
    <source>
        <dbReference type="Proteomes" id="UP001501578"/>
    </source>
</evidence>
<evidence type="ECO:0000256" key="4">
    <source>
        <dbReference type="SAM" id="MobiDB-lite"/>
    </source>
</evidence>
<feature type="region of interest" description="Disordered" evidence="4">
    <location>
        <begin position="490"/>
        <end position="513"/>
    </location>
</feature>
<keyword evidence="3" id="KW-0732">Signal</keyword>
<accession>A0ABN1Q0D4</accession>
<dbReference type="InterPro" id="IPR019826">
    <property type="entry name" value="Carboxylesterase_B_AS"/>
</dbReference>
<dbReference type="Gene3D" id="3.40.50.1820">
    <property type="entry name" value="alpha/beta hydrolase"/>
    <property type="match status" value="1"/>
</dbReference>
<dbReference type="EMBL" id="BAAAHQ010000023">
    <property type="protein sequence ID" value="GAA0935541.1"/>
    <property type="molecule type" value="Genomic_DNA"/>
</dbReference>
<evidence type="ECO:0000313" key="6">
    <source>
        <dbReference type="EMBL" id="GAA0935541.1"/>
    </source>
</evidence>
<dbReference type="Pfam" id="PF00135">
    <property type="entry name" value="COesterase"/>
    <property type="match status" value="1"/>
</dbReference>
<comment type="caution">
    <text evidence="6">The sequence shown here is derived from an EMBL/GenBank/DDBJ whole genome shotgun (WGS) entry which is preliminary data.</text>
</comment>
<feature type="chain" id="PRO_5044984294" description="Carboxylic ester hydrolase" evidence="3">
    <location>
        <begin position="26"/>
        <end position="537"/>
    </location>
</feature>
<protein>
    <recommendedName>
        <fullName evidence="3">Carboxylic ester hydrolase</fullName>
        <ecNumber evidence="3">3.1.1.-</ecNumber>
    </recommendedName>
</protein>
<keyword evidence="2 3" id="KW-0378">Hydrolase</keyword>
<reference evidence="6 7" key="1">
    <citation type="journal article" date="2019" name="Int. J. Syst. Evol. Microbiol.">
        <title>The Global Catalogue of Microorganisms (GCM) 10K type strain sequencing project: providing services to taxonomists for standard genome sequencing and annotation.</title>
        <authorList>
            <consortium name="The Broad Institute Genomics Platform"/>
            <consortium name="The Broad Institute Genome Sequencing Center for Infectious Disease"/>
            <person name="Wu L."/>
            <person name="Ma J."/>
        </authorList>
    </citation>
    <scope>NUCLEOTIDE SEQUENCE [LARGE SCALE GENOMIC DNA]</scope>
    <source>
        <strain evidence="6 7">JCM 11136</strain>
    </source>
</reference>
<dbReference type="RefSeq" id="WP_343951788.1">
    <property type="nucleotide sequence ID" value="NZ_BAAAHQ010000023.1"/>
</dbReference>
<proteinExistence type="inferred from homology"/>
<dbReference type="InterPro" id="IPR002018">
    <property type="entry name" value="CarbesteraseB"/>
</dbReference>
<dbReference type="PANTHER" id="PTHR11559">
    <property type="entry name" value="CARBOXYLESTERASE"/>
    <property type="match status" value="1"/>
</dbReference>
<dbReference type="InterPro" id="IPR029058">
    <property type="entry name" value="AB_hydrolase_fold"/>
</dbReference>
<comment type="similarity">
    <text evidence="1 3">Belongs to the type-B carboxylesterase/lipase family.</text>
</comment>
<evidence type="ECO:0000256" key="2">
    <source>
        <dbReference type="ARBA" id="ARBA00022801"/>
    </source>
</evidence>
<gene>
    <name evidence="6" type="ORF">GCM10009560_43680</name>
</gene>
<name>A0ABN1Q0D4_9ACTN</name>
<feature type="domain" description="Carboxylesterase type B" evidence="5">
    <location>
        <begin position="46"/>
        <end position="500"/>
    </location>
</feature>